<dbReference type="NCBIfam" id="TIGR01730">
    <property type="entry name" value="RND_mfp"/>
    <property type="match status" value="1"/>
</dbReference>
<comment type="caution">
    <text evidence="10">The sequence shown here is derived from an EMBL/GenBank/DDBJ whole genome shotgun (WGS) entry which is preliminary data.</text>
</comment>
<dbReference type="SUPFAM" id="SSF111369">
    <property type="entry name" value="HlyD-like secretion proteins"/>
    <property type="match status" value="1"/>
</dbReference>
<dbReference type="Gene3D" id="2.40.420.20">
    <property type="match status" value="1"/>
</dbReference>
<dbReference type="GO" id="GO:0060003">
    <property type="term" value="P:copper ion export"/>
    <property type="evidence" value="ECO:0007669"/>
    <property type="project" value="TreeGrafter"/>
</dbReference>
<feature type="transmembrane region" description="Helical" evidence="4">
    <location>
        <begin position="12"/>
        <end position="33"/>
    </location>
</feature>
<dbReference type="InterPro" id="IPR058649">
    <property type="entry name" value="CzcB_C"/>
</dbReference>
<evidence type="ECO:0000259" key="9">
    <source>
        <dbReference type="Pfam" id="PF25975"/>
    </source>
</evidence>
<dbReference type="Proteomes" id="UP000439994">
    <property type="component" value="Unassembled WGS sequence"/>
</dbReference>
<evidence type="ECO:0000259" key="6">
    <source>
        <dbReference type="Pfam" id="PF25869"/>
    </source>
</evidence>
<keyword evidence="2" id="KW-0813">Transport</keyword>
<feature type="domain" description="CusB-like beta-barrel" evidence="8">
    <location>
        <begin position="257"/>
        <end position="332"/>
    </location>
</feature>
<dbReference type="GO" id="GO:0022857">
    <property type="term" value="F:transmembrane transporter activity"/>
    <property type="evidence" value="ECO:0007669"/>
    <property type="project" value="InterPro"/>
</dbReference>
<dbReference type="Gene3D" id="2.40.50.100">
    <property type="match status" value="1"/>
</dbReference>
<dbReference type="InterPro" id="IPR051909">
    <property type="entry name" value="MFP_Cation_Efflux"/>
</dbReference>
<name>A0A6N8F8M0_9GAMM</name>
<evidence type="ECO:0000256" key="1">
    <source>
        <dbReference type="ARBA" id="ARBA00009477"/>
    </source>
</evidence>
<dbReference type="PANTHER" id="PTHR30097">
    <property type="entry name" value="CATION EFFLUX SYSTEM PROTEIN CUSB"/>
    <property type="match status" value="1"/>
</dbReference>
<keyword evidence="4" id="KW-0472">Membrane</keyword>
<dbReference type="InterPro" id="IPR058792">
    <property type="entry name" value="Beta-barrel_RND_2"/>
</dbReference>
<feature type="domain" description="CusB-like barrel-sandwich hybrid" evidence="7">
    <location>
        <begin position="137"/>
        <end position="253"/>
    </location>
</feature>
<keyword evidence="4" id="KW-1133">Transmembrane helix</keyword>
<accession>A0A6N8F8M0</accession>
<dbReference type="GO" id="GO:0030288">
    <property type="term" value="C:outer membrane-bounded periplasmic space"/>
    <property type="evidence" value="ECO:0007669"/>
    <property type="project" value="TreeGrafter"/>
</dbReference>
<dbReference type="PANTHER" id="PTHR30097:SF15">
    <property type="entry name" value="CATION EFFLUX SYSTEM PROTEIN CUSB"/>
    <property type="match status" value="1"/>
</dbReference>
<evidence type="ECO:0000256" key="2">
    <source>
        <dbReference type="ARBA" id="ARBA00022448"/>
    </source>
</evidence>
<dbReference type="EMBL" id="WOCD01000001">
    <property type="protein sequence ID" value="MUH71202.1"/>
    <property type="molecule type" value="Genomic_DNA"/>
</dbReference>
<dbReference type="Gene3D" id="2.40.30.170">
    <property type="match status" value="1"/>
</dbReference>
<dbReference type="GO" id="GO:0015679">
    <property type="term" value="P:plasma membrane copper ion transport"/>
    <property type="evidence" value="ECO:0007669"/>
    <property type="project" value="TreeGrafter"/>
</dbReference>
<reference evidence="10 11" key="1">
    <citation type="submission" date="2019-11" db="EMBL/GenBank/DDBJ databases">
        <title>P. haliotis isolates from Z. marina roots.</title>
        <authorList>
            <person name="Cohen M."/>
            <person name="Jospin G."/>
            <person name="Eisen J.A."/>
            <person name="Coil D.A."/>
        </authorList>
    </citation>
    <scope>NUCLEOTIDE SEQUENCE [LARGE SCALE GENOMIC DNA]</scope>
    <source>
        <strain evidence="10 11">UCD-MCMsp1aY</strain>
    </source>
</reference>
<keyword evidence="4" id="KW-0812">Transmembrane</keyword>
<dbReference type="Pfam" id="PF25975">
    <property type="entry name" value="CzcB_C"/>
    <property type="match status" value="1"/>
</dbReference>
<dbReference type="Pfam" id="PF25954">
    <property type="entry name" value="Beta-barrel_RND_2"/>
    <property type="match status" value="1"/>
</dbReference>
<dbReference type="RefSeq" id="WP_155693718.1">
    <property type="nucleotide sequence ID" value="NZ_WOCD01000001.1"/>
</dbReference>
<dbReference type="InterPro" id="IPR006143">
    <property type="entry name" value="RND_pump_MFP"/>
</dbReference>
<comment type="similarity">
    <text evidence="1">Belongs to the membrane fusion protein (MFP) (TC 8.A.1) family.</text>
</comment>
<dbReference type="InterPro" id="IPR045800">
    <property type="entry name" value="HMBD"/>
</dbReference>
<dbReference type="OrthoDB" id="9806939at2"/>
<feature type="domain" description="Heavy metal binding" evidence="5">
    <location>
        <begin position="60"/>
        <end position="86"/>
    </location>
</feature>
<evidence type="ECO:0000259" key="5">
    <source>
        <dbReference type="Pfam" id="PF19335"/>
    </source>
</evidence>
<feature type="region of interest" description="Disordered" evidence="3">
    <location>
        <begin position="407"/>
        <end position="432"/>
    </location>
</feature>
<evidence type="ECO:0000256" key="3">
    <source>
        <dbReference type="SAM" id="MobiDB-lite"/>
    </source>
</evidence>
<organism evidence="10 11">
    <name type="scientific">Psychrosphaera haliotis</name>
    <dbReference type="NCBI Taxonomy" id="555083"/>
    <lineage>
        <taxon>Bacteria</taxon>
        <taxon>Pseudomonadati</taxon>
        <taxon>Pseudomonadota</taxon>
        <taxon>Gammaproteobacteria</taxon>
        <taxon>Alteromonadales</taxon>
        <taxon>Pseudoalteromonadaceae</taxon>
        <taxon>Psychrosphaera</taxon>
    </lineage>
</organism>
<evidence type="ECO:0000256" key="4">
    <source>
        <dbReference type="SAM" id="Phobius"/>
    </source>
</evidence>
<feature type="domain" description="CusB-like three alpha-helical bundle" evidence="6">
    <location>
        <begin position="173"/>
        <end position="220"/>
    </location>
</feature>
<evidence type="ECO:0000313" key="10">
    <source>
        <dbReference type="EMBL" id="MUH71202.1"/>
    </source>
</evidence>
<dbReference type="InterPro" id="IPR058791">
    <property type="entry name" value="3HB_CusB"/>
</dbReference>
<proteinExistence type="inferred from homology"/>
<dbReference type="AlphaFoldDB" id="A0A6N8F8M0"/>
<dbReference type="Pfam" id="PF19335">
    <property type="entry name" value="HMBD"/>
    <property type="match status" value="1"/>
</dbReference>
<dbReference type="Pfam" id="PF25919">
    <property type="entry name" value="BSH_CusB"/>
    <property type="match status" value="1"/>
</dbReference>
<dbReference type="GO" id="GO:0046914">
    <property type="term" value="F:transition metal ion binding"/>
    <property type="evidence" value="ECO:0007669"/>
    <property type="project" value="TreeGrafter"/>
</dbReference>
<protein>
    <submittedName>
        <fullName evidence="10">Efflux RND transporter periplasmic adaptor subunit</fullName>
    </submittedName>
</protein>
<gene>
    <name evidence="10" type="ORF">GNP35_01070</name>
</gene>
<sequence length="432" mass="48462">MSRLNQGKLVSASSLVFISLVSALVGAFMYAYFFSAEHKTMPTEEAANTEEKVGTNEPLYWVAPMDDNYRRSKPGKSPMGMDLVPVYAKPDSSKGLVRISSSVINNLGIKKAQVIKGPLVKEIKALGLVKFNEDTMTHIHPRVEGWIESLYVTTNGQTVKKGQPLYQLYSPQLVNAQQEFLLAQQQNNTRLVEAARTRLLALNFNERAIEKLTQEQKAQQYVTFYAPMDGVVDGLQVQSGFYVRPGTTLMRLAQLDEVWVEAEIYAVDTERVKVGQYVAVSVDYEPGRIWRGQIDFIYPTLNKKTKSLTVRVKLSNKMGFLKPNMYATVNVDLEDKEQRVLVPKSAVIRTGSQNRVVLAVADEQFKSVEVLLGQQNQQYIEVLFGLEPHDIVVVSGQFLIDSESSKSSDFERMVPVSKGKPESVMEMELGDD</sequence>
<dbReference type="InterPro" id="IPR058790">
    <property type="entry name" value="BSH_CusB"/>
</dbReference>
<keyword evidence="11" id="KW-1185">Reference proteome</keyword>
<evidence type="ECO:0000313" key="11">
    <source>
        <dbReference type="Proteomes" id="UP000439994"/>
    </source>
</evidence>
<dbReference type="FunFam" id="2.40.30.170:FF:000010">
    <property type="entry name" value="Efflux RND transporter periplasmic adaptor subunit"/>
    <property type="match status" value="1"/>
</dbReference>
<evidence type="ECO:0000259" key="7">
    <source>
        <dbReference type="Pfam" id="PF25919"/>
    </source>
</evidence>
<dbReference type="GO" id="GO:0016020">
    <property type="term" value="C:membrane"/>
    <property type="evidence" value="ECO:0007669"/>
    <property type="project" value="InterPro"/>
</dbReference>
<evidence type="ECO:0000259" key="8">
    <source>
        <dbReference type="Pfam" id="PF25954"/>
    </source>
</evidence>
<dbReference type="Gene3D" id="6.10.140.730">
    <property type="match status" value="1"/>
</dbReference>
<dbReference type="Pfam" id="PF25869">
    <property type="entry name" value="3HB_CusB"/>
    <property type="match status" value="1"/>
</dbReference>
<feature type="domain" description="CzcB-like C-terminal circularly permuted SH3-like" evidence="9">
    <location>
        <begin position="340"/>
        <end position="400"/>
    </location>
</feature>